<name>A0A6B0UPQ5_IXORI</name>
<dbReference type="AlphaFoldDB" id="A0A6B0UPQ5"/>
<protein>
    <submittedName>
        <fullName evidence="3">Putative secreted protein</fullName>
    </submittedName>
</protein>
<keyword evidence="2" id="KW-0732">Signal</keyword>
<accession>A0A6B0UPQ5</accession>
<feature type="chain" id="PRO_5025400980" evidence="2">
    <location>
        <begin position="19"/>
        <end position="126"/>
    </location>
</feature>
<proteinExistence type="predicted"/>
<organism evidence="3">
    <name type="scientific">Ixodes ricinus</name>
    <name type="common">Common tick</name>
    <name type="synonym">Acarus ricinus</name>
    <dbReference type="NCBI Taxonomy" id="34613"/>
    <lineage>
        <taxon>Eukaryota</taxon>
        <taxon>Metazoa</taxon>
        <taxon>Ecdysozoa</taxon>
        <taxon>Arthropoda</taxon>
        <taxon>Chelicerata</taxon>
        <taxon>Arachnida</taxon>
        <taxon>Acari</taxon>
        <taxon>Parasitiformes</taxon>
        <taxon>Ixodida</taxon>
        <taxon>Ixodoidea</taxon>
        <taxon>Ixodidae</taxon>
        <taxon>Ixodinae</taxon>
        <taxon>Ixodes</taxon>
    </lineage>
</organism>
<sequence length="126" mass="12810">MFTTTTPFVAAALTLSFASVELPSHRCPMGESSTGGSGGVRGTPGVAAGGAPLCAFEPALREDDEDLGRPRCGGTAPLLPPRSLSAKGADDDRRSLAAAARLGPSSSLDESESTTRGLCSLERFSL</sequence>
<feature type="signal peptide" evidence="2">
    <location>
        <begin position="1"/>
        <end position="18"/>
    </location>
</feature>
<evidence type="ECO:0000256" key="1">
    <source>
        <dbReference type="SAM" id="MobiDB-lite"/>
    </source>
</evidence>
<feature type="region of interest" description="Disordered" evidence="1">
    <location>
        <begin position="24"/>
        <end position="44"/>
    </location>
</feature>
<evidence type="ECO:0000256" key="2">
    <source>
        <dbReference type="SAM" id="SignalP"/>
    </source>
</evidence>
<evidence type="ECO:0000313" key="3">
    <source>
        <dbReference type="EMBL" id="MXU91817.1"/>
    </source>
</evidence>
<dbReference type="EMBL" id="GIFC01009734">
    <property type="protein sequence ID" value="MXU91817.1"/>
    <property type="molecule type" value="Transcribed_RNA"/>
</dbReference>
<feature type="region of interest" description="Disordered" evidence="1">
    <location>
        <begin position="64"/>
        <end position="116"/>
    </location>
</feature>
<feature type="compositionally biased region" description="Gly residues" evidence="1">
    <location>
        <begin position="33"/>
        <end position="42"/>
    </location>
</feature>
<reference evidence="3" key="1">
    <citation type="submission" date="2019-12" db="EMBL/GenBank/DDBJ databases">
        <title>An insight into the sialome of adult female Ixodes ricinus ticks feeding for 6 days.</title>
        <authorList>
            <person name="Perner J."/>
            <person name="Ribeiro J.M.C."/>
        </authorList>
    </citation>
    <scope>NUCLEOTIDE SEQUENCE</scope>
    <source>
        <strain evidence="3">Semi-engorged</strain>
        <tissue evidence="3">Salivary glands</tissue>
    </source>
</reference>
<feature type="compositionally biased region" description="Low complexity" evidence="1">
    <location>
        <begin position="96"/>
        <end position="108"/>
    </location>
</feature>